<feature type="domain" description="YjiS-like" evidence="1">
    <location>
        <begin position="17"/>
        <end position="48"/>
    </location>
</feature>
<reference evidence="2" key="1">
    <citation type="journal article" date="2015" name="Nature">
        <title>Complex archaea that bridge the gap between prokaryotes and eukaryotes.</title>
        <authorList>
            <person name="Spang A."/>
            <person name="Saw J.H."/>
            <person name="Jorgensen S.L."/>
            <person name="Zaremba-Niedzwiedzka K."/>
            <person name="Martijn J."/>
            <person name="Lind A.E."/>
            <person name="van Eijk R."/>
            <person name="Schleper C."/>
            <person name="Guy L."/>
            <person name="Ettema T.J."/>
        </authorList>
    </citation>
    <scope>NUCLEOTIDE SEQUENCE</scope>
</reference>
<evidence type="ECO:0000313" key="2">
    <source>
        <dbReference type="EMBL" id="KKO07219.1"/>
    </source>
</evidence>
<name>A0A0F9YR39_9ZZZZ</name>
<protein>
    <recommendedName>
        <fullName evidence="1">YjiS-like domain-containing protein</fullName>
    </recommendedName>
</protein>
<comment type="caution">
    <text evidence="2">The sequence shown here is derived from an EMBL/GenBank/DDBJ whole genome shotgun (WGS) entry which is preliminary data.</text>
</comment>
<evidence type="ECO:0000259" key="1">
    <source>
        <dbReference type="Pfam" id="PF06568"/>
    </source>
</evidence>
<dbReference type="EMBL" id="LAZR01000013">
    <property type="protein sequence ID" value="KKO07219.1"/>
    <property type="molecule type" value="Genomic_DNA"/>
</dbReference>
<gene>
    <name evidence="2" type="ORF">LCGC14_0057870</name>
</gene>
<dbReference type="AlphaFoldDB" id="A0A0F9YR39"/>
<sequence>MPRFSLTQFRYQLSCQLHQYRHYRRSRRQLLTLDDRLLEDIGINRTQALKEGHKAFWKRTTFKRGPYENR</sequence>
<organism evidence="2">
    <name type="scientific">marine sediment metagenome</name>
    <dbReference type="NCBI Taxonomy" id="412755"/>
    <lineage>
        <taxon>unclassified sequences</taxon>
        <taxon>metagenomes</taxon>
        <taxon>ecological metagenomes</taxon>
    </lineage>
</organism>
<accession>A0A0F9YR39</accession>
<proteinExistence type="predicted"/>
<dbReference type="Pfam" id="PF06568">
    <property type="entry name" value="YjiS-like"/>
    <property type="match status" value="1"/>
</dbReference>
<dbReference type="InterPro" id="IPR009506">
    <property type="entry name" value="YjiS-like"/>
</dbReference>